<accession>A0ABP0WYM0</accession>
<evidence type="ECO:0000313" key="1">
    <source>
        <dbReference type="EMBL" id="CAK9271954.1"/>
    </source>
</evidence>
<dbReference type="PANTHER" id="PTHR36041:SF2">
    <property type="entry name" value="SUCCINATE DEHYDROGENASE SUBUNIT 7A, MITOCHONDRIAL-RELATED"/>
    <property type="match status" value="1"/>
</dbReference>
<reference evidence="1" key="1">
    <citation type="submission" date="2024-02" db="EMBL/GenBank/DDBJ databases">
        <authorList>
            <consortium name="ELIXIR-Norway"/>
            <consortium name="Elixir Norway"/>
        </authorList>
    </citation>
    <scope>NUCLEOTIDE SEQUENCE</scope>
</reference>
<keyword evidence="2" id="KW-1185">Reference proteome</keyword>
<name>A0ABP0WYM0_9BRYO</name>
<organism evidence="1 2">
    <name type="scientific">Sphagnum jensenii</name>
    <dbReference type="NCBI Taxonomy" id="128206"/>
    <lineage>
        <taxon>Eukaryota</taxon>
        <taxon>Viridiplantae</taxon>
        <taxon>Streptophyta</taxon>
        <taxon>Embryophyta</taxon>
        <taxon>Bryophyta</taxon>
        <taxon>Sphagnophytina</taxon>
        <taxon>Sphagnopsida</taxon>
        <taxon>Sphagnales</taxon>
        <taxon>Sphagnaceae</taxon>
        <taxon>Sphagnum</taxon>
    </lineage>
</organism>
<gene>
    <name evidence="1" type="ORF">CSSPJE1EN1_LOCUS17432</name>
</gene>
<proteinExistence type="predicted"/>
<evidence type="ECO:0000313" key="2">
    <source>
        <dbReference type="Proteomes" id="UP001497444"/>
    </source>
</evidence>
<dbReference type="PANTHER" id="PTHR36041">
    <property type="entry name" value="SUCCINATE DEHYDROGENASE SUBUNIT 7A, MITOCHONDRIAL-RELATED"/>
    <property type="match status" value="1"/>
</dbReference>
<dbReference type="EMBL" id="OZ020099">
    <property type="protein sequence ID" value="CAK9271954.1"/>
    <property type="molecule type" value="Genomic_DNA"/>
</dbReference>
<protein>
    <submittedName>
        <fullName evidence="1">Uncharacterized protein</fullName>
    </submittedName>
</protein>
<dbReference type="Proteomes" id="UP001497444">
    <property type="component" value="Chromosome 4"/>
</dbReference>
<sequence>MQSVRVLARRLVSRTSNGNSTLTSTARLSTKSGSREEELLAKDPALSKYQSTKTAVQRIQLFGDFLVLLVAAGAVYEIAYKVQQRNAAEAQDVKQNIESQNIVEQR</sequence>
<dbReference type="InterPro" id="IPR034573">
    <property type="entry name" value="SDH7"/>
</dbReference>